<evidence type="ECO:0000313" key="1">
    <source>
        <dbReference type="EMBL" id="DAF51036.1"/>
    </source>
</evidence>
<name>A0A8S5SIZ6_9CAUD</name>
<protein>
    <submittedName>
        <fullName evidence="1">Uncharacterized protein</fullName>
    </submittedName>
</protein>
<proteinExistence type="predicted"/>
<reference evidence="1" key="1">
    <citation type="journal article" date="2021" name="Proc. Natl. Acad. Sci. U.S.A.">
        <title>A Catalog of Tens of Thousands of Viruses from Human Metagenomes Reveals Hidden Associations with Chronic Diseases.</title>
        <authorList>
            <person name="Tisza M.J."/>
            <person name="Buck C.B."/>
        </authorList>
    </citation>
    <scope>NUCLEOTIDE SEQUENCE</scope>
    <source>
        <strain evidence="1">CtFIm6</strain>
    </source>
</reference>
<sequence>MIAVLVREPAVISFCKSGQPGCKYQRSKYQPELGRSM</sequence>
<dbReference type="EMBL" id="BK032608">
    <property type="protein sequence ID" value="DAF51036.1"/>
    <property type="molecule type" value="Genomic_DNA"/>
</dbReference>
<organism evidence="1">
    <name type="scientific">Siphoviridae sp. ctFIm6</name>
    <dbReference type="NCBI Taxonomy" id="2827818"/>
    <lineage>
        <taxon>Viruses</taxon>
        <taxon>Duplodnaviria</taxon>
        <taxon>Heunggongvirae</taxon>
        <taxon>Uroviricota</taxon>
        <taxon>Caudoviricetes</taxon>
    </lineage>
</organism>
<accession>A0A8S5SIZ6</accession>